<dbReference type="Gramene" id="PUZ66623">
    <property type="protein sequence ID" value="PUZ66623"/>
    <property type="gene ID" value="GQ55_3G333900"/>
</dbReference>
<sequence length="169" mass="18111">MTNSISLFGGIPGSSSGKTSRYSFTTGTSSKDLASILKTIGSGPLPRVWQVTCTPSGLVRCTTLSAQLIRPLCRLSQSIPRITSIPLDLSTTRSARNSTPLKMILIREQPSRHLMSPPGVRVNRGVFSSTVGILCFSTKLEDTNECDAPESNNIVAKTELTRNSPSTTP</sequence>
<reference evidence="1 3" key="1">
    <citation type="submission" date="2018-04" db="EMBL/GenBank/DDBJ databases">
        <title>WGS assembly of Panicum hallii var. hallii HAL2.</title>
        <authorList>
            <person name="Lovell J."/>
            <person name="Jenkins J."/>
            <person name="Lowry D."/>
            <person name="Mamidi S."/>
            <person name="Sreedasyam A."/>
            <person name="Weng X."/>
            <person name="Barry K."/>
            <person name="Bonette J."/>
            <person name="Campitelli B."/>
            <person name="Daum C."/>
            <person name="Gordon S."/>
            <person name="Gould B."/>
            <person name="Lipzen A."/>
            <person name="MacQueen A."/>
            <person name="Palacio-Mejia J."/>
            <person name="Plott C."/>
            <person name="Shakirov E."/>
            <person name="Shu S."/>
            <person name="Yoshinaga Y."/>
            <person name="Zane M."/>
            <person name="Rokhsar D."/>
            <person name="Grimwood J."/>
            <person name="Schmutz J."/>
            <person name="Juenger T."/>
        </authorList>
    </citation>
    <scope>NUCLEOTIDE SEQUENCE [LARGE SCALE GENOMIC DNA]</scope>
    <source>
        <strain evidence="3">cv. HAL2</strain>
        <strain evidence="1">HAL2</strain>
    </source>
</reference>
<accession>A0A2T7CMV5</accession>
<evidence type="ECO:0000313" key="1">
    <source>
        <dbReference type="EMBL" id="PUZ44656.1"/>
    </source>
</evidence>
<evidence type="ECO:0000313" key="3">
    <source>
        <dbReference type="Proteomes" id="UP000244336"/>
    </source>
</evidence>
<dbReference type="Gramene" id="PUZ44656">
    <property type="protein sequence ID" value="PUZ44656"/>
    <property type="gene ID" value="GQ55_8G124200"/>
</dbReference>
<dbReference type="EMBL" id="CM009756">
    <property type="protein sequence ID" value="PUZ44656.1"/>
    <property type="molecule type" value="Genomic_DNA"/>
</dbReference>
<proteinExistence type="predicted"/>
<dbReference type="AlphaFoldDB" id="A0A2T7CMV5"/>
<dbReference type="EMBL" id="CM009751">
    <property type="protein sequence ID" value="PUZ66623.1"/>
    <property type="molecule type" value="Genomic_DNA"/>
</dbReference>
<keyword evidence="3" id="KW-1185">Reference proteome</keyword>
<dbReference type="Proteomes" id="UP000244336">
    <property type="component" value="Chromosome 8"/>
</dbReference>
<evidence type="ECO:0000313" key="2">
    <source>
        <dbReference type="EMBL" id="PUZ66623.1"/>
    </source>
</evidence>
<gene>
    <name evidence="2" type="ORF">GQ55_3G333900</name>
    <name evidence="1" type="ORF">GQ55_8G124200</name>
</gene>
<name>A0A2T7CMV5_9POAL</name>
<dbReference type="Proteomes" id="UP000244336">
    <property type="component" value="Chromosome 3"/>
</dbReference>
<organism evidence="1 3">
    <name type="scientific">Panicum hallii var. hallii</name>
    <dbReference type="NCBI Taxonomy" id="1504633"/>
    <lineage>
        <taxon>Eukaryota</taxon>
        <taxon>Viridiplantae</taxon>
        <taxon>Streptophyta</taxon>
        <taxon>Embryophyta</taxon>
        <taxon>Tracheophyta</taxon>
        <taxon>Spermatophyta</taxon>
        <taxon>Magnoliopsida</taxon>
        <taxon>Liliopsida</taxon>
        <taxon>Poales</taxon>
        <taxon>Poaceae</taxon>
        <taxon>PACMAD clade</taxon>
        <taxon>Panicoideae</taxon>
        <taxon>Panicodae</taxon>
        <taxon>Paniceae</taxon>
        <taxon>Panicinae</taxon>
        <taxon>Panicum</taxon>
        <taxon>Panicum sect. Panicum</taxon>
    </lineage>
</organism>
<protein>
    <submittedName>
        <fullName evidence="1">Uncharacterized protein</fullName>
    </submittedName>
</protein>